<accession>D8RVI9</accession>
<dbReference type="HOGENOM" id="CLU_011988_2_1_1"/>
<dbReference type="InterPro" id="IPR024733">
    <property type="entry name" value="NAGLU_tim-barrel"/>
</dbReference>
<dbReference type="GO" id="GO:0004561">
    <property type="term" value="F:alpha-N-acetylglucosaminidase activity"/>
    <property type="evidence" value="ECO:0007669"/>
    <property type="project" value="UniProtKB-EC"/>
</dbReference>
<dbReference type="InterPro" id="IPR024732">
    <property type="entry name" value="NAGLU_C"/>
</dbReference>
<keyword evidence="2" id="KW-0378">Hydrolase</keyword>
<sequence>MPPARDQLRAAASVLRRLIPGHASAFQLQIITLEDCGGKSCFQLSSLMDEGSRKISIHGTSGVELCAGLYWYLKNWCGAHISWDLTGGSQLDTIPEPQALPALPPGGVKIQRSVPWSYYQNVVTSSYSYAWWNWKRWRKEIDWMALQGINLPLAFTGQETIWQKVFESKFNMTKHELDDYFGGPSFLAWARMGNLHGWGGPLPEKWLELQLILQKKILHHMRSLGMIAVLPAFSGNVPRALKILYPSANITRLPDWNTVDGNPQWCCTYLLQPMDPLFIQIGKAFIEQQVKEYGSTQHVYNCDTFNENLPPTDDPSYISALAASVYGAMIVADKQAIWLMQGWLFSSDAQFWKPPQMKALLHAVPFGKMIVLDLFAEVRPIWSKSSHFYGVPYIWCMLHNFGGNHEMYGRLDVVSSGPVDAKTSANSTMIGVGMCMEGIEQNPVVYELMAEMAFRSTRNALKDWVNDYSTRRYGKAVPEALEAWQILSHTLYNCSDGLQDHNTDVIVKFPDLNASSLTTLSRYLAEEAGTQTRRLLTEGLTSFGHLWYRPTEAKVALSYMLNASSSLSNVATYRYDLVDLTRQVLMKLANQIHLQALVSFVKGDLEELTKNCDILIGIIKDSELLLRSNNGFLLGPWLESAKKLGTNSDEKHLYEWNARTQVTMWFDNTRSLPSALHDYANKMWSGLFEDYYLPRASLYTKLLVKALHDKEPFPYGSWRSSWILLTNTFQNGTKNYPLEAAGDSIEIAKSLFSKYDSLVHD</sequence>
<organism evidence="13">
    <name type="scientific">Selaginella moellendorffii</name>
    <name type="common">Spikemoss</name>
    <dbReference type="NCBI Taxonomy" id="88036"/>
    <lineage>
        <taxon>Eukaryota</taxon>
        <taxon>Viridiplantae</taxon>
        <taxon>Streptophyta</taxon>
        <taxon>Embryophyta</taxon>
        <taxon>Tracheophyta</taxon>
        <taxon>Lycopodiopsida</taxon>
        <taxon>Selaginellales</taxon>
        <taxon>Selaginellaceae</taxon>
        <taxon>Selaginella</taxon>
    </lineage>
</organism>
<dbReference type="Pfam" id="PF05089">
    <property type="entry name" value="NAGLU"/>
    <property type="match status" value="1"/>
</dbReference>
<dbReference type="InParanoid" id="D8RVI9"/>
<feature type="domain" description="Alpha-N-acetylglucosaminidase C-terminal" evidence="11">
    <location>
        <begin position="464"/>
        <end position="754"/>
    </location>
</feature>
<keyword evidence="13" id="KW-1185">Reference proteome</keyword>
<dbReference type="Proteomes" id="UP000001514">
    <property type="component" value="Unassembled WGS sequence"/>
</dbReference>
<keyword evidence="3" id="KW-0325">Glycoprotein</keyword>
<evidence type="ECO:0000256" key="6">
    <source>
        <dbReference type="ARBA" id="ARBA00060996"/>
    </source>
</evidence>
<dbReference type="KEGG" id="smo:SELMODRAFT_102402"/>
<dbReference type="AlphaFoldDB" id="D8RVI9"/>
<evidence type="ECO:0000256" key="5">
    <source>
        <dbReference type="ARBA" id="ARBA00052030"/>
    </source>
</evidence>
<evidence type="ECO:0000259" key="11">
    <source>
        <dbReference type="Pfam" id="PF12972"/>
    </source>
</evidence>
<dbReference type="Pfam" id="PF12972">
    <property type="entry name" value="NAGLU_C"/>
    <property type="match status" value="1"/>
</dbReference>
<dbReference type="PANTHER" id="PTHR12872:SF1">
    <property type="entry name" value="ALPHA-N-ACETYLGLUCOSAMINIDASE"/>
    <property type="match status" value="1"/>
</dbReference>
<comment type="similarity">
    <text evidence="6">Belongs to the glycosyl hydrolase 89 family.</text>
</comment>
<comment type="catalytic activity">
    <reaction evidence="5">
        <text>Hydrolysis of terminal non-reducing N-acetyl-D-glucosamine residues in N-acetyl-alpha-D-glucosaminides.</text>
        <dbReference type="EC" id="3.2.1.50"/>
    </reaction>
</comment>
<dbReference type="Pfam" id="PF12971">
    <property type="entry name" value="NAGLU_N"/>
    <property type="match status" value="1"/>
</dbReference>
<name>D8RVI9_SELML</name>
<dbReference type="eggNOG" id="KOG2233">
    <property type="taxonomic scope" value="Eukaryota"/>
</dbReference>
<dbReference type="GO" id="GO:0048731">
    <property type="term" value="P:system development"/>
    <property type="evidence" value="ECO:0007669"/>
    <property type="project" value="UniProtKB-ARBA"/>
</dbReference>
<keyword evidence="1" id="KW-0732">Signal</keyword>
<dbReference type="InterPro" id="IPR007781">
    <property type="entry name" value="NAGLU"/>
</dbReference>
<dbReference type="Gene3D" id="1.20.120.670">
    <property type="entry name" value="N-acetyl-b-d-glucoasminidase"/>
    <property type="match status" value="1"/>
</dbReference>
<evidence type="ECO:0000259" key="9">
    <source>
        <dbReference type="Pfam" id="PF05089"/>
    </source>
</evidence>
<dbReference type="Gramene" id="EFJ23779">
    <property type="protein sequence ID" value="EFJ23779"/>
    <property type="gene ID" value="SELMODRAFT_102402"/>
</dbReference>
<feature type="domain" description="Alpha-N-acetylglucosaminidase N-terminal" evidence="10">
    <location>
        <begin position="10"/>
        <end position="101"/>
    </location>
</feature>
<evidence type="ECO:0000256" key="1">
    <source>
        <dbReference type="ARBA" id="ARBA00022729"/>
    </source>
</evidence>
<evidence type="ECO:0000259" key="10">
    <source>
        <dbReference type="Pfam" id="PF12971"/>
    </source>
</evidence>
<evidence type="ECO:0000256" key="4">
    <source>
        <dbReference type="ARBA" id="ARBA00023295"/>
    </source>
</evidence>
<evidence type="ECO:0000256" key="7">
    <source>
        <dbReference type="ARBA" id="ARBA00066522"/>
    </source>
</evidence>
<proteinExistence type="inferred from homology"/>
<dbReference type="OMA" id="FYRERWK"/>
<feature type="domain" description="Alpha-N-acetylglucosaminidase tim-barrel" evidence="9">
    <location>
        <begin position="118"/>
        <end position="455"/>
    </location>
</feature>
<dbReference type="InterPro" id="IPR029018">
    <property type="entry name" value="Hex-like_dom2"/>
</dbReference>
<evidence type="ECO:0000256" key="3">
    <source>
        <dbReference type="ARBA" id="ARBA00023180"/>
    </source>
</evidence>
<dbReference type="STRING" id="88036.D8RVI9"/>
<gene>
    <name evidence="12" type="ORF">SELMODRAFT_102402</name>
</gene>
<evidence type="ECO:0000313" key="12">
    <source>
        <dbReference type="EMBL" id="EFJ23779.1"/>
    </source>
</evidence>
<protein>
    <recommendedName>
        <fullName evidence="8">Alpha-N-acetylglucosaminidase</fullName>
        <ecNumber evidence="7">3.2.1.50</ecNumber>
    </recommendedName>
</protein>
<dbReference type="FunFam" id="3.20.20.80:FF:000107">
    <property type="entry name" value="Alpha-N-acetylglucosaminidase family"/>
    <property type="match status" value="1"/>
</dbReference>
<dbReference type="EMBL" id="GL377591">
    <property type="protein sequence ID" value="EFJ23779.1"/>
    <property type="molecule type" value="Genomic_DNA"/>
</dbReference>
<dbReference type="InterPro" id="IPR024240">
    <property type="entry name" value="NAGLU_N"/>
</dbReference>
<dbReference type="Gene3D" id="3.30.379.10">
    <property type="entry name" value="Chitobiase/beta-hexosaminidase domain 2-like"/>
    <property type="match status" value="1"/>
</dbReference>
<dbReference type="OrthoDB" id="64736at2759"/>
<dbReference type="FunCoup" id="D8RVI9">
    <property type="interactions" value="1394"/>
</dbReference>
<dbReference type="PANTHER" id="PTHR12872">
    <property type="entry name" value="ALPHA-N-ACETYLGLUCOSAMINIDASE"/>
    <property type="match status" value="1"/>
</dbReference>
<dbReference type="EC" id="3.2.1.50" evidence="7"/>
<evidence type="ECO:0000256" key="8">
    <source>
        <dbReference type="ARBA" id="ARBA00072202"/>
    </source>
</evidence>
<reference evidence="12 13" key="1">
    <citation type="journal article" date="2011" name="Science">
        <title>The Selaginella genome identifies genetic changes associated with the evolution of vascular plants.</title>
        <authorList>
            <person name="Banks J.A."/>
            <person name="Nishiyama T."/>
            <person name="Hasebe M."/>
            <person name="Bowman J.L."/>
            <person name="Gribskov M."/>
            <person name="dePamphilis C."/>
            <person name="Albert V.A."/>
            <person name="Aono N."/>
            <person name="Aoyama T."/>
            <person name="Ambrose B.A."/>
            <person name="Ashton N.W."/>
            <person name="Axtell M.J."/>
            <person name="Barker E."/>
            <person name="Barker M.S."/>
            <person name="Bennetzen J.L."/>
            <person name="Bonawitz N.D."/>
            <person name="Chapple C."/>
            <person name="Cheng C."/>
            <person name="Correa L.G."/>
            <person name="Dacre M."/>
            <person name="DeBarry J."/>
            <person name="Dreyer I."/>
            <person name="Elias M."/>
            <person name="Engstrom E.M."/>
            <person name="Estelle M."/>
            <person name="Feng L."/>
            <person name="Finet C."/>
            <person name="Floyd S.K."/>
            <person name="Frommer W.B."/>
            <person name="Fujita T."/>
            <person name="Gramzow L."/>
            <person name="Gutensohn M."/>
            <person name="Harholt J."/>
            <person name="Hattori M."/>
            <person name="Heyl A."/>
            <person name="Hirai T."/>
            <person name="Hiwatashi Y."/>
            <person name="Ishikawa M."/>
            <person name="Iwata M."/>
            <person name="Karol K.G."/>
            <person name="Koehler B."/>
            <person name="Kolukisaoglu U."/>
            <person name="Kubo M."/>
            <person name="Kurata T."/>
            <person name="Lalonde S."/>
            <person name="Li K."/>
            <person name="Li Y."/>
            <person name="Litt A."/>
            <person name="Lyons E."/>
            <person name="Manning G."/>
            <person name="Maruyama T."/>
            <person name="Michael T.P."/>
            <person name="Mikami K."/>
            <person name="Miyazaki S."/>
            <person name="Morinaga S."/>
            <person name="Murata T."/>
            <person name="Mueller-Roeber B."/>
            <person name="Nelson D.R."/>
            <person name="Obara M."/>
            <person name="Oguri Y."/>
            <person name="Olmstead R.G."/>
            <person name="Onodera N."/>
            <person name="Petersen B.L."/>
            <person name="Pils B."/>
            <person name="Prigge M."/>
            <person name="Rensing S.A."/>
            <person name="Riano-Pachon D.M."/>
            <person name="Roberts A.W."/>
            <person name="Sato Y."/>
            <person name="Scheller H.V."/>
            <person name="Schulz B."/>
            <person name="Schulz C."/>
            <person name="Shakirov E.V."/>
            <person name="Shibagaki N."/>
            <person name="Shinohara N."/>
            <person name="Shippen D.E."/>
            <person name="Soerensen I."/>
            <person name="Sotooka R."/>
            <person name="Sugimoto N."/>
            <person name="Sugita M."/>
            <person name="Sumikawa N."/>
            <person name="Tanurdzic M."/>
            <person name="Theissen G."/>
            <person name="Ulvskov P."/>
            <person name="Wakazuki S."/>
            <person name="Weng J.K."/>
            <person name="Willats W.W."/>
            <person name="Wipf D."/>
            <person name="Wolf P.G."/>
            <person name="Yang L."/>
            <person name="Zimmer A.D."/>
            <person name="Zhu Q."/>
            <person name="Mitros T."/>
            <person name="Hellsten U."/>
            <person name="Loque D."/>
            <person name="Otillar R."/>
            <person name="Salamov A."/>
            <person name="Schmutz J."/>
            <person name="Shapiro H."/>
            <person name="Lindquist E."/>
            <person name="Lucas S."/>
            <person name="Rokhsar D."/>
            <person name="Grigoriev I.V."/>
        </authorList>
    </citation>
    <scope>NUCLEOTIDE SEQUENCE [LARGE SCALE GENOMIC DNA]</scope>
</reference>
<evidence type="ECO:0000313" key="13">
    <source>
        <dbReference type="Proteomes" id="UP000001514"/>
    </source>
</evidence>
<evidence type="ECO:0000256" key="2">
    <source>
        <dbReference type="ARBA" id="ARBA00022801"/>
    </source>
</evidence>
<dbReference type="Gene3D" id="3.20.20.80">
    <property type="entry name" value="Glycosidases"/>
    <property type="match status" value="1"/>
</dbReference>
<keyword evidence="4" id="KW-0326">Glycosidase</keyword>